<sequence>MATFDQFANQGGAAAGDAAEAAAAQASADELLKQTADAAGAADFGGGPLGELDEPSAKDQPAE</sequence>
<dbReference type="RefSeq" id="WP_147784421.1">
    <property type="nucleotide sequence ID" value="NZ_VRMG01000009.1"/>
</dbReference>
<organism evidence="2 3">
    <name type="scientific">Lacisediminihabitans profunda</name>
    <dbReference type="NCBI Taxonomy" id="2594790"/>
    <lineage>
        <taxon>Bacteria</taxon>
        <taxon>Bacillati</taxon>
        <taxon>Actinomycetota</taxon>
        <taxon>Actinomycetes</taxon>
        <taxon>Micrococcales</taxon>
        <taxon>Microbacteriaceae</taxon>
        <taxon>Lacisediminihabitans</taxon>
    </lineage>
</organism>
<evidence type="ECO:0000313" key="2">
    <source>
        <dbReference type="EMBL" id="TXN29405.1"/>
    </source>
</evidence>
<gene>
    <name evidence="2" type="ORF">FVP33_14635</name>
</gene>
<name>A0A5C8UM74_9MICO</name>
<keyword evidence="3" id="KW-1185">Reference proteome</keyword>
<proteinExistence type="predicted"/>
<reference evidence="2 3" key="1">
    <citation type="submission" date="2019-08" db="EMBL/GenBank/DDBJ databases">
        <title>Bacterial whole genome sequence for Glaciihabitans sp. CHu50b-6-2.</title>
        <authorList>
            <person name="Jin L."/>
        </authorList>
    </citation>
    <scope>NUCLEOTIDE SEQUENCE [LARGE SCALE GENOMIC DNA]</scope>
    <source>
        <strain evidence="2 3">CHu50b-6-2</strain>
    </source>
</reference>
<evidence type="ECO:0000313" key="3">
    <source>
        <dbReference type="Proteomes" id="UP000321379"/>
    </source>
</evidence>
<feature type="region of interest" description="Disordered" evidence="1">
    <location>
        <begin position="1"/>
        <end position="63"/>
    </location>
</feature>
<dbReference type="AlphaFoldDB" id="A0A5C8UM74"/>
<dbReference type="EMBL" id="VRMG01000009">
    <property type="protein sequence ID" value="TXN29405.1"/>
    <property type="molecule type" value="Genomic_DNA"/>
</dbReference>
<comment type="caution">
    <text evidence="2">The sequence shown here is derived from an EMBL/GenBank/DDBJ whole genome shotgun (WGS) entry which is preliminary data.</text>
</comment>
<accession>A0A5C8UM74</accession>
<feature type="compositionally biased region" description="Low complexity" evidence="1">
    <location>
        <begin position="1"/>
        <end position="29"/>
    </location>
</feature>
<evidence type="ECO:0000256" key="1">
    <source>
        <dbReference type="SAM" id="MobiDB-lite"/>
    </source>
</evidence>
<dbReference type="Proteomes" id="UP000321379">
    <property type="component" value="Unassembled WGS sequence"/>
</dbReference>
<protein>
    <submittedName>
        <fullName evidence="2">Uncharacterized protein</fullName>
    </submittedName>
</protein>